<evidence type="ECO:0000259" key="8">
    <source>
        <dbReference type="PROSITE" id="PS50109"/>
    </source>
</evidence>
<dbReference type="Pfam" id="PF00512">
    <property type="entry name" value="HisKA"/>
    <property type="match status" value="1"/>
</dbReference>
<keyword evidence="6" id="KW-0175">Coiled coil</keyword>
<dbReference type="STRING" id="1798705.A2563_00865"/>
<evidence type="ECO:0000259" key="10">
    <source>
        <dbReference type="PROSITE" id="PS50113"/>
    </source>
</evidence>
<feature type="domain" description="PAS" evidence="9">
    <location>
        <begin position="412"/>
        <end position="482"/>
    </location>
</feature>
<feature type="domain" description="PAS" evidence="9">
    <location>
        <begin position="291"/>
        <end position="361"/>
    </location>
</feature>
<dbReference type="Pfam" id="PF13426">
    <property type="entry name" value="PAS_9"/>
    <property type="match status" value="2"/>
</dbReference>
<dbReference type="CDD" id="cd00082">
    <property type="entry name" value="HisKA"/>
    <property type="match status" value="1"/>
</dbReference>
<dbReference type="InterPro" id="IPR052162">
    <property type="entry name" value="Sensor_kinase/Photoreceptor"/>
</dbReference>
<dbReference type="Gene3D" id="1.10.287.130">
    <property type="match status" value="1"/>
</dbReference>
<dbReference type="InterPro" id="IPR003661">
    <property type="entry name" value="HisK_dim/P_dom"/>
</dbReference>
<dbReference type="InterPro" id="IPR035965">
    <property type="entry name" value="PAS-like_dom_sf"/>
</dbReference>
<keyword evidence="3" id="KW-0597">Phosphoprotein</keyword>
<dbReference type="SUPFAM" id="SSF55785">
    <property type="entry name" value="PYP-like sensor domain (PAS domain)"/>
    <property type="match status" value="4"/>
</dbReference>
<dbReference type="InterPro" id="IPR001610">
    <property type="entry name" value="PAC"/>
</dbReference>
<dbReference type="Gene3D" id="3.30.450.20">
    <property type="entry name" value="PAS domain"/>
    <property type="match status" value="4"/>
</dbReference>
<dbReference type="Pfam" id="PF08447">
    <property type="entry name" value="PAS_3"/>
    <property type="match status" value="1"/>
</dbReference>
<evidence type="ECO:0000256" key="5">
    <source>
        <dbReference type="ARBA" id="ARBA00022777"/>
    </source>
</evidence>
<dbReference type="InterPro" id="IPR013655">
    <property type="entry name" value="PAS_fold_3"/>
</dbReference>
<feature type="transmembrane region" description="Helical" evidence="7">
    <location>
        <begin position="147"/>
        <end position="165"/>
    </location>
</feature>
<dbReference type="InterPro" id="IPR000014">
    <property type="entry name" value="PAS"/>
</dbReference>
<feature type="domain" description="PAC" evidence="10">
    <location>
        <begin position="485"/>
        <end position="533"/>
    </location>
</feature>
<dbReference type="SUPFAM" id="SSF55874">
    <property type="entry name" value="ATPase domain of HSP90 chaperone/DNA topoisomerase II/histidine kinase"/>
    <property type="match status" value="1"/>
</dbReference>
<dbReference type="PROSITE" id="PS50112">
    <property type="entry name" value="PAS"/>
    <property type="match status" value="3"/>
</dbReference>
<dbReference type="Gene3D" id="3.30.565.10">
    <property type="entry name" value="Histidine kinase-like ATPase, C-terminal domain"/>
    <property type="match status" value="1"/>
</dbReference>
<dbReference type="AlphaFoldDB" id="A0A1F6P828"/>
<dbReference type="CDD" id="cd00130">
    <property type="entry name" value="PAS"/>
    <property type="match status" value="3"/>
</dbReference>
<sequence length="1036" mass="117091">MKVISEAIGIFVFLIGAIFLISWEFHSSFLIGSFSKFLPLTPDIAIAVLFLGAALWLLRETTQKKWIRNLGKAFSLPVIILGLFYFTVQIFGWSLPADQLFFHWLVGGSAVVHPGRMFLYKAFIFILFGVAILFLDAETRRGMRPAQTFSVLGGFISMLIIIGQIHKMAYLNYGSEVFAFTSIHVAIIFFILSFGILFVHPERGFFRILVINSFTGKLARIFFPITFIVPLTVGWLVEYGKNQGLYNPGFSISLETVIYVVALFLVVMAGVNFVKKQEEEKFKSDIILLKNEGKYHDLINVMDEGLIVQDEKGVISFINNRGGELLGYKPEELIGESVTILFDKENQKIYREQMVKRRKGEHGSYEITGLRKDGLKINATVSPTPLFDEKGNFIGSMAVFTDITSRKKSEIEREQFFNFFNLSSDMMVIADPNGAFKMVNPACLKILGYSEADLLAKPFIDFVYPDDKQATIDEMARQIKIGSSLNFENRYVCKDGRVLWLSWIATYDKNKGITYATARDITRQKQVDSELKNERFISGIIMDTFPGTFAMIRQKGGTPRWNKNLEIVTGYTGEEISTMTNEQALEWFYTKDNAPKVIEAMQKTFSEGSVQLEVEHLINRGRSHSTYLFNAARIELDKELYLVVWGLDISKIKKAEADIKKEKEKVELLAKDLEKFKLAVDSESDHVMITDKDGAILYVNKAGEEITGYMAKEIIGKNAGDLWGGNMSKEYYEKLWAVIDHMQKKPFVGEIINHRKNGQSYTAEIRIAPVLDESGNVQFFVGVERDITKLKEAEQMKTDFISFASHQLRTPLTAIRWNTEMLRDTKLGELTVEQKKYLSEIENGEKRMADLIKSLLNISRLEAQKIKIEPKPTDIASLISSVVSEFTPVTNTRNCVILFNKPSQPSTLIDVDPVLLKQVILNLLNNAIHYSKPRKCKVEISFKEIGGHCQIDVVDEGIGIPSEAQSRVFSKFFRAENAIKVSTEGIGLGLYIVKLIIETSGGKVWFESTEGKGSVFHVAIPISGMKRVAGEKELSI</sequence>
<evidence type="ECO:0000256" key="4">
    <source>
        <dbReference type="ARBA" id="ARBA00022679"/>
    </source>
</evidence>
<proteinExistence type="predicted"/>
<dbReference type="SMART" id="SM00388">
    <property type="entry name" value="HisKA"/>
    <property type="match status" value="1"/>
</dbReference>
<feature type="transmembrane region" description="Helical" evidence="7">
    <location>
        <begin position="177"/>
        <end position="198"/>
    </location>
</feature>
<dbReference type="NCBIfam" id="TIGR00229">
    <property type="entry name" value="sensory_box"/>
    <property type="match status" value="3"/>
</dbReference>
<dbReference type="PROSITE" id="PS50113">
    <property type="entry name" value="PAC"/>
    <property type="match status" value="3"/>
</dbReference>
<keyword evidence="4" id="KW-0808">Transferase</keyword>
<evidence type="ECO:0000256" key="2">
    <source>
        <dbReference type="ARBA" id="ARBA00012438"/>
    </source>
</evidence>
<feature type="domain" description="PAC" evidence="10">
    <location>
        <begin position="363"/>
        <end position="415"/>
    </location>
</feature>
<dbReference type="PRINTS" id="PR00344">
    <property type="entry name" value="BCTRLSENSOR"/>
</dbReference>
<dbReference type="PROSITE" id="PS50109">
    <property type="entry name" value="HIS_KIN"/>
    <property type="match status" value="1"/>
</dbReference>
<dbReference type="InterPro" id="IPR003594">
    <property type="entry name" value="HATPase_dom"/>
</dbReference>
<keyword evidence="7" id="KW-1133">Transmembrane helix</keyword>
<dbReference type="SMART" id="SM00086">
    <property type="entry name" value="PAC"/>
    <property type="match status" value="3"/>
</dbReference>
<evidence type="ECO:0000313" key="11">
    <source>
        <dbReference type="EMBL" id="OGH92123.1"/>
    </source>
</evidence>
<dbReference type="SUPFAM" id="SSF47384">
    <property type="entry name" value="Homodimeric domain of signal transducing histidine kinase"/>
    <property type="match status" value="1"/>
</dbReference>
<feature type="coiled-coil region" evidence="6">
    <location>
        <begin position="652"/>
        <end position="679"/>
    </location>
</feature>
<dbReference type="PANTHER" id="PTHR43304">
    <property type="entry name" value="PHYTOCHROME-LIKE PROTEIN CPH1"/>
    <property type="match status" value="1"/>
</dbReference>
<feature type="domain" description="Histidine kinase" evidence="8">
    <location>
        <begin position="803"/>
        <end position="1024"/>
    </location>
</feature>
<evidence type="ECO:0000256" key="1">
    <source>
        <dbReference type="ARBA" id="ARBA00000085"/>
    </source>
</evidence>
<protein>
    <recommendedName>
        <fullName evidence="2">histidine kinase</fullName>
        <ecNumber evidence="2">2.7.13.3</ecNumber>
    </recommendedName>
</protein>
<feature type="transmembrane region" description="Helical" evidence="7">
    <location>
        <begin position="257"/>
        <end position="274"/>
    </location>
</feature>
<feature type="transmembrane region" description="Helical" evidence="7">
    <location>
        <begin position="218"/>
        <end position="237"/>
    </location>
</feature>
<accession>A0A1F6P828</accession>
<dbReference type="InterPro" id="IPR036890">
    <property type="entry name" value="HATPase_C_sf"/>
</dbReference>
<name>A0A1F6P828_9BACT</name>
<dbReference type="SMART" id="SM00091">
    <property type="entry name" value="PAS"/>
    <property type="match status" value="3"/>
</dbReference>
<feature type="transmembrane region" description="Helical" evidence="7">
    <location>
        <begin position="7"/>
        <end position="25"/>
    </location>
</feature>
<feature type="transmembrane region" description="Helical" evidence="7">
    <location>
        <begin position="78"/>
        <end position="97"/>
    </location>
</feature>
<dbReference type="SMART" id="SM00387">
    <property type="entry name" value="HATPase_c"/>
    <property type="match status" value="1"/>
</dbReference>
<evidence type="ECO:0000256" key="6">
    <source>
        <dbReference type="SAM" id="Coils"/>
    </source>
</evidence>
<comment type="catalytic activity">
    <reaction evidence="1">
        <text>ATP + protein L-histidine = ADP + protein N-phospho-L-histidine.</text>
        <dbReference type="EC" id="2.7.13.3"/>
    </reaction>
</comment>
<evidence type="ECO:0000313" key="12">
    <source>
        <dbReference type="Proteomes" id="UP000176634"/>
    </source>
</evidence>
<reference evidence="11 12" key="1">
    <citation type="journal article" date="2016" name="Nat. Commun.">
        <title>Thousands of microbial genomes shed light on interconnected biogeochemical processes in an aquifer system.</title>
        <authorList>
            <person name="Anantharaman K."/>
            <person name="Brown C.T."/>
            <person name="Hug L.A."/>
            <person name="Sharon I."/>
            <person name="Castelle C.J."/>
            <person name="Probst A.J."/>
            <person name="Thomas B.C."/>
            <person name="Singh A."/>
            <person name="Wilkins M.J."/>
            <person name="Karaoz U."/>
            <person name="Brodie E.L."/>
            <person name="Williams K.H."/>
            <person name="Hubbard S.S."/>
            <person name="Banfield J.F."/>
        </authorList>
    </citation>
    <scope>NUCLEOTIDE SEQUENCE [LARGE SCALE GENOMIC DNA]</scope>
</reference>
<dbReference type="InterPro" id="IPR005467">
    <property type="entry name" value="His_kinase_dom"/>
</dbReference>
<organism evidence="11 12">
    <name type="scientific">Candidatus Magasanikbacteria bacterium RIFOXYD1_FULL_40_23</name>
    <dbReference type="NCBI Taxonomy" id="1798705"/>
    <lineage>
        <taxon>Bacteria</taxon>
        <taxon>Candidatus Magasanikiibacteriota</taxon>
    </lineage>
</organism>
<dbReference type="FunFam" id="3.30.565.10:FF:000006">
    <property type="entry name" value="Sensor histidine kinase WalK"/>
    <property type="match status" value="1"/>
</dbReference>
<evidence type="ECO:0000259" key="9">
    <source>
        <dbReference type="PROSITE" id="PS50112"/>
    </source>
</evidence>
<dbReference type="EC" id="2.7.13.3" evidence="2"/>
<evidence type="ECO:0000256" key="7">
    <source>
        <dbReference type="SAM" id="Phobius"/>
    </source>
</evidence>
<dbReference type="InterPro" id="IPR004358">
    <property type="entry name" value="Sig_transdc_His_kin-like_C"/>
</dbReference>
<dbReference type="InterPro" id="IPR000700">
    <property type="entry name" value="PAS-assoc_C"/>
</dbReference>
<dbReference type="EMBL" id="MFRA01000008">
    <property type="protein sequence ID" value="OGH92123.1"/>
    <property type="molecule type" value="Genomic_DNA"/>
</dbReference>
<dbReference type="GO" id="GO:0000155">
    <property type="term" value="F:phosphorelay sensor kinase activity"/>
    <property type="evidence" value="ECO:0007669"/>
    <property type="project" value="InterPro"/>
</dbReference>
<comment type="caution">
    <text evidence="11">The sequence shown here is derived from an EMBL/GenBank/DDBJ whole genome shotgun (WGS) entry which is preliminary data.</text>
</comment>
<feature type="transmembrane region" description="Helical" evidence="7">
    <location>
        <begin position="37"/>
        <end position="58"/>
    </location>
</feature>
<gene>
    <name evidence="11" type="ORF">A2563_00865</name>
</gene>
<dbReference type="PANTHER" id="PTHR43304:SF1">
    <property type="entry name" value="PAC DOMAIN-CONTAINING PROTEIN"/>
    <property type="match status" value="1"/>
</dbReference>
<feature type="domain" description="PAS" evidence="9">
    <location>
        <begin position="672"/>
        <end position="718"/>
    </location>
</feature>
<keyword evidence="5" id="KW-0418">Kinase</keyword>
<feature type="transmembrane region" description="Helical" evidence="7">
    <location>
        <begin position="117"/>
        <end position="135"/>
    </location>
</feature>
<feature type="domain" description="PAC" evidence="10">
    <location>
        <begin position="745"/>
        <end position="799"/>
    </location>
</feature>
<keyword evidence="7" id="KW-0472">Membrane</keyword>
<keyword evidence="7" id="KW-0812">Transmembrane</keyword>
<dbReference type="Proteomes" id="UP000176634">
    <property type="component" value="Unassembled WGS sequence"/>
</dbReference>
<dbReference type="Pfam" id="PF02518">
    <property type="entry name" value="HATPase_c"/>
    <property type="match status" value="1"/>
</dbReference>
<evidence type="ECO:0000256" key="3">
    <source>
        <dbReference type="ARBA" id="ARBA00022553"/>
    </source>
</evidence>
<dbReference type="InterPro" id="IPR036097">
    <property type="entry name" value="HisK_dim/P_sf"/>
</dbReference>